<dbReference type="InterPro" id="IPR016159">
    <property type="entry name" value="Cullin_repeat-like_dom_sf"/>
</dbReference>
<evidence type="ECO:0000313" key="11">
    <source>
        <dbReference type="Proteomes" id="UP000306954"/>
    </source>
</evidence>
<dbReference type="Gene3D" id="1.20.58.1220">
    <property type="entry name" value="Exo84p, C-terminal helical domain"/>
    <property type="match status" value="1"/>
</dbReference>
<dbReference type="Pfam" id="PF16528">
    <property type="entry name" value="Exo84_C"/>
    <property type="match status" value="1"/>
</dbReference>
<evidence type="ECO:0000256" key="5">
    <source>
        <dbReference type="ARBA" id="ARBA00022483"/>
    </source>
</evidence>
<evidence type="ECO:0000313" key="10">
    <source>
        <dbReference type="EMBL" id="TIB39681.1"/>
    </source>
</evidence>
<keyword evidence="5" id="KW-0268">Exocytosis</keyword>
<dbReference type="AlphaFoldDB" id="A0A4V4MA23"/>
<dbReference type="GO" id="GO:0006887">
    <property type="term" value="P:exocytosis"/>
    <property type="evidence" value="ECO:0007669"/>
    <property type="project" value="UniProtKB-KW"/>
</dbReference>
<evidence type="ECO:0000256" key="4">
    <source>
        <dbReference type="ARBA" id="ARBA00022448"/>
    </source>
</evidence>
<comment type="similarity">
    <text evidence="2">Belongs to the EXO84 family.</text>
</comment>
<gene>
    <name evidence="10" type="ORF">E3P86_01023</name>
    <name evidence="9" type="ORF">E3P90_00674</name>
</gene>
<dbReference type="GO" id="GO:0000145">
    <property type="term" value="C:exocyst"/>
    <property type="evidence" value="ECO:0007669"/>
    <property type="project" value="InterPro"/>
</dbReference>
<dbReference type="Gene3D" id="1.20.58.1210">
    <property type="entry name" value="Exo84p, N-terminal helical domain"/>
    <property type="match status" value="1"/>
</dbReference>
<evidence type="ECO:0000256" key="3">
    <source>
        <dbReference type="ARBA" id="ARBA00021269"/>
    </source>
</evidence>
<evidence type="ECO:0000313" key="9">
    <source>
        <dbReference type="EMBL" id="TIB16015.1"/>
    </source>
</evidence>
<dbReference type="Pfam" id="PF08700">
    <property type="entry name" value="VPS51_Exo84_N"/>
    <property type="match status" value="1"/>
</dbReference>
<dbReference type="OrthoDB" id="642193at2759"/>
<feature type="compositionally biased region" description="Basic residues" evidence="7">
    <location>
        <begin position="1"/>
        <end position="12"/>
    </location>
</feature>
<evidence type="ECO:0000256" key="1">
    <source>
        <dbReference type="ARBA" id="ARBA00004398"/>
    </source>
</evidence>
<dbReference type="GO" id="GO:0030133">
    <property type="term" value="C:transport vesicle"/>
    <property type="evidence" value="ECO:0007669"/>
    <property type="project" value="UniProtKB-SubCell"/>
</dbReference>
<name>A0A4V4MA23_WALIC</name>
<feature type="region of interest" description="Disordered" evidence="7">
    <location>
        <begin position="92"/>
        <end position="123"/>
    </location>
</feature>
<evidence type="ECO:0000259" key="8">
    <source>
        <dbReference type="Pfam" id="PF16528"/>
    </source>
</evidence>
<feature type="compositionally biased region" description="Basic and acidic residues" evidence="7">
    <location>
        <begin position="60"/>
        <end position="78"/>
    </location>
</feature>
<dbReference type="EMBL" id="SPOI01000028">
    <property type="protein sequence ID" value="TIB39681.1"/>
    <property type="molecule type" value="Genomic_DNA"/>
</dbReference>
<keyword evidence="4" id="KW-0813">Transport</keyword>
<dbReference type="PANTHER" id="PTHR21426">
    <property type="entry name" value="EXOCYST COMPLEX COMPONENT 8"/>
    <property type="match status" value="1"/>
</dbReference>
<evidence type="ECO:0000313" key="12">
    <source>
        <dbReference type="Proteomes" id="UP000310689"/>
    </source>
</evidence>
<dbReference type="EMBL" id="SPOF01000005">
    <property type="protein sequence ID" value="TIB16015.1"/>
    <property type="molecule type" value="Genomic_DNA"/>
</dbReference>
<evidence type="ECO:0000256" key="7">
    <source>
        <dbReference type="SAM" id="MobiDB-lite"/>
    </source>
</evidence>
<dbReference type="InterPro" id="IPR011993">
    <property type="entry name" value="PH-like_dom_sf"/>
</dbReference>
<protein>
    <recommendedName>
        <fullName evidence="3">Exocyst complex component EXO84</fullName>
    </recommendedName>
</protein>
<feature type="compositionally biased region" description="Basic residues" evidence="7">
    <location>
        <begin position="50"/>
        <end position="59"/>
    </location>
</feature>
<dbReference type="PANTHER" id="PTHR21426:SF12">
    <property type="entry name" value="EXOCYST COMPLEX COMPONENT 8"/>
    <property type="match status" value="1"/>
</dbReference>
<comment type="subcellular location">
    <subcellularLocation>
        <location evidence="1">Cytoplasmic vesicle</location>
        <location evidence="1">Secretory vesicle</location>
    </subcellularLocation>
</comment>
<dbReference type="Proteomes" id="UP000310689">
    <property type="component" value="Unassembled WGS sequence"/>
</dbReference>
<feature type="domain" description="Exocyst component Exo84 C-terminal" evidence="8">
    <location>
        <begin position="442"/>
        <end position="634"/>
    </location>
</feature>
<feature type="compositionally biased region" description="Polar residues" evidence="7">
    <location>
        <begin position="106"/>
        <end position="120"/>
    </location>
</feature>
<accession>A0A4V4MA23</accession>
<dbReference type="GO" id="GO:0015031">
    <property type="term" value="P:protein transport"/>
    <property type="evidence" value="ECO:0007669"/>
    <property type="project" value="UniProtKB-KW"/>
</dbReference>
<dbReference type="Gene3D" id="2.30.29.30">
    <property type="entry name" value="Pleckstrin-homology domain (PH domain)/Phosphotyrosine-binding domain (PTB)"/>
    <property type="match status" value="1"/>
</dbReference>
<proteinExistence type="inferred from homology"/>
<dbReference type="InterPro" id="IPR032403">
    <property type="entry name" value="Exo84_C"/>
</dbReference>
<organism evidence="10 12">
    <name type="scientific">Wallemia ichthyophaga</name>
    <dbReference type="NCBI Taxonomy" id="245174"/>
    <lineage>
        <taxon>Eukaryota</taxon>
        <taxon>Fungi</taxon>
        <taxon>Dikarya</taxon>
        <taxon>Basidiomycota</taxon>
        <taxon>Wallemiomycotina</taxon>
        <taxon>Wallemiomycetes</taxon>
        <taxon>Wallemiales</taxon>
        <taxon>Wallemiaceae</taxon>
        <taxon>Wallemia</taxon>
    </lineage>
</organism>
<comment type="caution">
    <text evidence="10">The sequence shown here is derived from an EMBL/GenBank/DDBJ whole genome shotgun (WGS) entry which is preliminary data.</text>
</comment>
<feature type="region of interest" description="Disordered" evidence="7">
    <location>
        <begin position="1"/>
        <end position="79"/>
    </location>
</feature>
<dbReference type="Pfam" id="PF25345">
    <property type="entry name" value="PH_EXO84"/>
    <property type="match status" value="1"/>
</dbReference>
<dbReference type="InterPro" id="IPR033961">
    <property type="entry name" value="Exo84"/>
</dbReference>
<dbReference type="SUPFAM" id="SSF74788">
    <property type="entry name" value="Cullin repeat-like"/>
    <property type="match status" value="1"/>
</dbReference>
<reference evidence="11 12" key="1">
    <citation type="submission" date="2019-03" db="EMBL/GenBank/DDBJ databases">
        <title>Sequencing 23 genomes of Wallemia ichthyophaga.</title>
        <authorList>
            <person name="Gostincar C."/>
        </authorList>
    </citation>
    <scope>NUCLEOTIDE SEQUENCE [LARGE SCALE GENOMIC DNA]</scope>
    <source>
        <strain evidence="10 12">EXF-6200</strain>
        <strain evidence="9 11">EXF-8621</strain>
    </source>
</reference>
<dbReference type="InterPro" id="IPR042561">
    <property type="entry name" value="Exo84_C_1"/>
</dbReference>
<evidence type="ECO:0000256" key="2">
    <source>
        <dbReference type="ARBA" id="ARBA00007210"/>
    </source>
</evidence>
<sequence>MSKQRVSRKSLRRPTTFYGASEEIPPMPRQSMTQEDLPATTKAAAPIGAKKYKPKAHAKDRKEGKDSENDSKTRLGEKLKKRLSVKYTYQQPKTRTVGSAPPVPSLPSTHIPNQKQTPQTEDVRESLLEDIDENRVSQVSQVDADIDIINREWLQQPDFDAQAYIRTHLANASEDEVEHFKQALTDAMQSTNLQLEQSAFKNYADFIAISKEIGALETEVLELRELLGEWRSLPEAFGVENVESDLETTKKNRSSVADLAAVYRTQLQTLHSTVEGSLKHVPHAPGRHVVTTASKFVELNAATYRVAQSVEMVLLNDTLLIASKRRRQASGGREKLIADRAWSLSEINIQDLRDSIKVTNSIKVKHNKQSYVYMAESPSDKNVFLNAVKQVAEEYQAQMKQQQHNQEGDLSPNFIISPSIASIQSTNSPLRTPISSSNKHLQWMEDFIDELSVSVAVNDHHAAVEHVEQGRKMLRSTDDKSEREALQAQIAHQKGILVRNLLRVVDDFSRLREHVLVDVISLLHRLDEAGAGRDTYLNSRKELIKHRSRQMVFDGDVVNYVAELAVITFTIIKQSAEWFRAAFINTNKASGYGNWASEQIKTFAVMFRRQVYGSHLGKSIIERAIQVTHEQGQRILKEVQTSTDLCVILNKQMEEQVSPSLI</sequence>
<keyword evidence="6" id="KW-0653">Protein transport</keyword>
<dbReference type="InterPro" id="IPR042560">
    <property type="entry name" value="Exo84_C_2"/>
</dbReference>
<evidence type="ECO:0000256" key="6">
    <source>
        <dbReference type="ARBA" id="ARBA00022927"/>
    </source>
</evidence>
<dbReference type="GO" id="GO:0006893">
    <property type="term" value="P:Golgi to plasma membrane transport"/>
    <property type="evidence" value="ECO:0007669"/>
    <property type="project" value="TreeGrafter"/>
</dbReference>
<dbReference type="Proteomes" id="UP000306954">
    <property type="component" value="Unassembled WGS sequence"/>
</dbReference>
<dbReference type="SUPFAM" id="SSF50729">
    <property type="entry name" value="PH domain-like"/>
    <property type="match status" value="1"/>
</dbReference>